<dbReference type="InterPro" id="IPR050744">
    <property type="entry name" value="AI-2_Isomerase_LsrG"/>
</dbReference>
<organism evidence="2 3">
    <name type="scientific">Acetobacter peroxydans</name>
    <dbReference type="NCBI Taxonomy" id="104098"/>
    <lineage>
        <taxon>Bacteria</taxon>
        <taxon>Pseudomonadati</taxon>
        <taxon>Pseudomonadota</taxon>
        <taxon>Alphaproteobacteria</taxon>
        <taxon>Acetobacterales</taxon>
        <taxon>Acetobacteraceae</taxon>
        <taxon>Acetobacter</taxon>
    </lineage>
</organism>
<accession>A0A4Y3TUF1</accession>
<proteinExistence type="predicted"/>
<evidence type="ECO:0000313" key="2">
    <source>
        <dbReference type="EMBL" id="GEB85403.1"/>
    </source>
</evidence>
<feature type="domain" description="ABM" evidence="1">
    <location>
        <begin position="5"/>
        <end position="94"/>
    </location>
</feature>
<dbReference type="GO" id="GO:0005829">
    <property type="term" value="C:cytosol"/>
    <property type="evidence" value="ECO:0007669"/>
    <property type="project" value="TreeGrafter"/>
</dbReference>
<keyword evidence="2" id="KW-0560">Oxidoreductase</keyword>
<dbReference type="InterPro" id="IPR007138">
    <property type="entry name" value="ABM_dom"/>
</dbReference>
<evidence type="ECO:0000313" key="3">
    <source>
        <dbReference type="Proteomes" id="UP000317730"/>
    </source>
</evidence>
<keyword evidence="2" id="KW-0503">Monooxygenase</keyword>
<dbReference type="OrthoDB" id="287932at2"/>
<protein>
    <submittedName>
        <fullName evidence="2">Antibiotic biosynthesis monooxygenase</fullName>
    </submittedName>
</protein>
<dbReference type="EMBL" id="BJMV01000005">
    <property type="protein sequence ID" value="GEB85403.1"/>
    <property type="molecule type" value="Genomic_DNA"/>
</dbReference>
<gene>
    <name evidence="2" type="ORF">APE01nite_12000</name>
</gene>
<comment type="caution">
    <text evidence="2">The sequence shown here is derived from an EMBL/GenBank/DDBJ whole genome shotgun (WGS) entry which is preliminary data.</text>
</comment>
<dbReference type="PROSITE" id="PS51725">
    <property type="entry name" value="ABM"/>
    <property type="match status" value="1"/>
</dbReference>
<reference evidence="2 3" key="1">
    <citation type="submission" date="2019-06" db="EMBL/GenBank/DDBJ databases">
        <title>Whole genome shotgun sequence of Acetobacter peroxydans NBRC 13755.</title>
        <authorList>
            <person name="Hosoyama A."/>
            <person name="Uohara A."/>
            <person name="Ohji S."/>
            <person name="Ichikawa N."/>
        </authorList>
    </citation>
    <scope>NUCLEOTIDE SEQUENCE [LARGE SCALE GENOMIC DNA]</scope>
    <source>
        <strain evidence="2 3">NBRC 13755</strain>
    </source>
</reference>
<dbReference type="InterPro" id="IPR011008">
    <property type="entry name" value="Dimeric_a/b-barrel"/>
</dbReference>
<dbReference type="PANTHER" id="PTHR33336">
    <property type="entry name" value="QUINOL MONOOXYGENASE YGIN-RELATED"/>
    <property type="match status" value="1"/>
</dbReference>
<keyword evidence="3" id="KW-1185">Reference proteome</keyword>
<dbReference type="Gene3D" id="3.30.70.100">
    <property type="match status" value="1"/>
</dbReference>
<dbReference type="AlphaFoldDB" id="A0A4Y3TUF1"/>
<dbReference type="SUPFAM" id="SSF54909">
    <property type="entry name" value="Dimeric alpha+beta barrel"/>
    <property type="match status" value="1"/>
</dbReference>
<dbReference type="PANTHER" id="PTHR33336:SF3">
    <property type="entry name" value="ABM DOMAIN-CONTAINING PROTEIN"/>
    <property type="match status" value="1"/>
</dbReference>
<name>A0A4Y3TUF1_9PROT</name>
<evidence type="ECO:0000259" key="1">
    <source>
        <dbReference type="PROSITE" id="PS51725"/>
    </source>
</evidence>
<dbReference type="RefSeq" id="WP_141375624.1">
    <property type="nucleotide sequence ID" value="NZ_BAPL01000001.1"/>
</dbReference>
<dbReference type="Pfam" id="PF03992">
    <property type="entry name" value="ABM"/>
    <property type="match status" value="1"/>
</dbReference>
<sequence>MSDVITVVAIVKVKPGYEAEVAQAITECVAPSRAEATNSQYIPHQDLENPQTFVFTEKWASPQALAEHMETPHFKAMAARLEGKLAAPLELHTLRPLPGV</sequence>
<dbReference type="Proteomes" id="UP000317730">
    <property type="component" value="Unassembled WGS sequence"/>
</dbReference>
<dbReference type="GO" id="GO:0004497">
    <property type="term" value="F:monooxygenase activity"/>
    <property type="evidence" value="ECO:0007669"/>
    <property type="project" value="UniProtKB-KW"/>
</dbReference>